<comment type="similarity">
    <text evidence="1">Belongs to the peptidase S41A family.</text>
</comment>
<dbReference type="PANTHER" id="PTHR32060">
    <property type="entry name" value="TAIL-SPECIFIC PROTEASE"/>
    <property type="match status" value="1"/>
</dbReference>
<evidence type="ECO:0000256" key="3">
    <source>
        <dbReference type="ARBA" id="ARBA00022801"/>
    </source>
</evidence>
<dbReference type="InterPro" id="IPR001478">
    <property type="entry name" value="PDZ"/>
</dbReference>
<dbReference type="InterPro" id="IPR029045">
    <property type="entry name" value="ClpP/crotonase-like_dom_sf"/>
</dbReference>
<proteinExistence type="inferred from homology"/>
<comment type="caution">
    <text evidence="6">The sequence shown here is derived from an EMBL/GenBank/DDBJ whole genome shotgun (WGS) entry which is preliminary data.</text>
</comment>
<dbReference type="GO" id="GO:0006508">
    <property type="term" value="P:proteolysis"/>
    <property type="evidence" value="ECO:0007669"/>
    <property type="project" value="UniProtKB-KW"/>
</dbReference>
<sequence length="490" mass="51062">MPPVLATAFGAILERHLEPVATADLVLWSLRGLGAIDTGITAEARDGEVRLLQAGRPFAALPLPPPAPPAVRAPRIASAAALEAAAEAAAQPVAELLTALLRAAWVRSPTLRQAGTERVLRSTFEELFNHLDPYSRYISPEEASLARQRRIGIEGLGLRLAAGRDGGVVLAEVLPHGPAARAALRAGDRLLAVDGTPIEGRSLADAIAALEGPHGSESVLRLGRGTRRWSVRLSRTLTPPETVVSSRQGDILTLRVTSFSNATDRSLARALADNFARHPPRGVILDLRGNRGGLLAQAVAVADAFLPGGEVAHTDGRHPEAIRLYVAGESDLARGRPVVVLVDGRTASAAEIVAASLGDRGRAAIVGSATTGKGLIQVVIPLPNGGELLVTWSRVLAPDGWPIQGLGVLPELCTSLGAEALAESMRLLRAGEAPMRVPLARLRAARAPVPASEVTALRGACPAAEGRDADLAAARQLIDSPAAYDAARGR</sequence>
<evidence type="ECO:0000256" key="1">
    <source>
        <dbReference type="ARBA" id="ARBA00009179"/>
    </source>
</evidence>
<keyword evidence="4" id="KW-0720">Serine protease</keyword>
<gene>
    <name evidence="6" type="ORF">M0638_17455</name>
</gene>
<evidence type="ECO:0000259" key="5">
    <source>
        <dbReference type="PROSITE" id="PS50106"/>
    </source>
</evidence>
<name>A0A9X2BYL7_9PROT</name>
<dbReference type="InterPro" id="IPR005151">
    <property type="entry name" value="Tail-specific_protease"/>
</dbReference>
<dbReference type="Gene3D" id="2.30.42.10">
    <property type="match status" value="1"/>
</dbReference>
<organism evidence="6 7">
    <name type="scientific">Roseomonas acroporae</name>
    <dbReference type="NCBI Taxonomy" id="2937791"/>
    <lineage>
        <taxon>Bacteria</taxon>
        <taxon>Pseudomonadati</taxon>
        <taxon>Pseudomonadota</taxon>
        <taxon>Alphaproteobacteria</taxon>
        <taxon>Acetobacterales</taxon>
        <taxon>Roseomonadaceae</taxon>
        <taxon>Roseomonas</taxon>
    </lineage>
</organism>
<dbReference type="GO" id="GO:0030288">
    <property type="term" value="C:outer membrane-bounded periplasmic space"/>
    <property type="evidence" value="ECO:0007669"/>
    <property type="project" value="TreeGrafter"/>
</dbReference>
<dbReference type="Gene3D" id="3.30.750.44">
    <property type="match status" value="1"/>
</dbReference>
<dbReference type="SMART" id="SM00245">
    <property type="entry name" value="TSPc"/>
    <property type="match status" value="1"/>
</dbReference>
<dbReference type="RefSeq" id="WP_248668281.1">
    <property type="nucleotide sequence ID" value="NZ_JALPRX010000076.1"/>
</dbReference>
<dbReference type="Gene3D" id="3.90.226.10">
    <property type="entry name" value="2-enoyl-CoA Hydratase, Chain A, domain 1"/>
    <property type="match status" value="1"/>
</dbReference>
<evidence type="ECO:0000313" key="7">
    <source>
        <dbReference type="Proteomes" id="UP001139516"/>
    </source>
</evidence>
<dbReference type="EMBL" id="JALPRX010000076">
    <property type="protein sequence ID" value="MCK8786165.1"/>
    <property type="molecule type" value="Genomic_DNA"/>
</dbReference>
<dbReference type="SMART" id="SM00228">
    <property type="entry name" value="PDZ"/>
    <property type="match status" value="1"/>
</dbReference>
<dbReference type="SUPFAM" id="SSF52096">
    <property type="entry name" value="ClpP/crotonase"/>
    <property type="match status" value="1"/>
</dbReference>
<dbReference type="GO" id="GO:0007165">
    <property type="term" value="P:signal transduction"/>
    <property type="evidence" value="ECO:0007669"/>
    <property type="project" value="TreeGrafter"/>
</dbReference>
<keyword evidence="7" id="KW-1185">Reference proteome</keyword>
<dbReference type="Pfam" id="PF00595">
    <property type="entry name" value="PDZ"/>
    <property type="match status" value="1"/>
</dbReference>
<feature type="domain" description="PDZ" evidence="5">
    <location>
        <begin position="142"/>
        <end position="211"/>
    </location>
</feature>
<keyword evidence="2" id="KW-0645">Protease</keyword>
<evidence type="ECO:0000256" key="4">
    <source>
        <dbReference type="ARBA" id="ARBA00022825"/>
    </source>
</evidence>
<dbReference type="PROSITE" id="PS50106">
    <property type="entry name" value="PDZ"/>
    <property type="match status" value="1"/>
</dbReference>
<reference evidence="6" key="1">
    <citation type="submission" date="2022-04" db="EMBL/GenBank/DDBJ databases">
        <title>Roseomonas acroporae sp. nov., isolated from coral Acropora digitifera.</title>
        <authorList>
            <person name="Sun H."/>
        </authorList>
    </citation>
    <scope>NUCLEOTIDE SEQUENCE</scope>
    <source>
        <strain evidence="6">NAR14</strain>
    </source>
</reference>
<protein>
    <submittedName>
        <fullName evidence="6">S41 family peptidase</fullName>
    </submittedName>
</protein>
<dbReference type="GO" id="GO:0004175">
    <property type="term" value="F:endopeptidase activity"/>
    <property type="evidence" value="ECO:0007669"/>
    <property type="project" value="TreeGrafter"/>
</dbReference>
<dbReference type="Proteomes" id="UP001139516">
    <property type="component" value="Unassembled WGS sequence"/>
</dbReference>
<dbReference type="GO" id="GO:0008236">
    <property type="term" value="F:serine-type peptidase activity"/>
    <property type="evidence" value="ECO:0007669"/>
    <property type="project" value="UniProtKB-KW"/>
</dbReference>
<accession>A0A9X2BYL7</accession>
<dbReference type="CDD" id="cd07560">
    <property type="entry name" value="Peptidase_S41_CPP"/>
    <property type="match status" value="1"/>
</dbReference>
<evidence type="ECO:0000256" key="2">
    <source>
        <dbReference type="ARBA" id="ARBA00022670"/>
    </source>
</evidence>
<dbReference type="InterPro" id="IPR036034">
    <property type="entry name" value="PDZ_sf"/>
</dbReference>
<dbReference type="AlphaFoldDB" id="A0A9X2BYL7"/>
<dbReference type="PANTHER" id="PTHR32060:SF30">
    <property type="entry name" value="CARBOXY-TERMINAL PROCESSING PROTEASE CTPA"/>
    <property type="match status" value="1"/>
</dbReference>
<dbReference type="Pfam" id="PF03572">
    <property type="entry name" value="Peptidase_S41"/>
    <property type="match status" value="1"/>
</dbReference>
<dbReference type="InterPro" id="IPR004447">
    <property type="entry name" value="Peptidase_S41A"/>
</dbReference>
<dbReference type="SUPFAM" id="SSF50156">
    <property type="entry name" value="PDZ domain-like"/>
    <property type="match status" value="1"/>
</dbReference>
<evidence type="ECO:0000313" key="6">
    <source>
        <dbReference type="EMBL" id="MCK8786165.1"/>
    </source>
</evidence>
<keyword evidence="3" id="KW-0378">Hydrolase</keyword>